<dbReference type="Proteomes" id="UP000248882">
    <property type="component" value="Unassembled WGS sequence"/>
</dbReference>
<evidence type="ECO:0000313" key="3">
    <source>
        <dbReference type="Proteomes" id="UP000248882"/>
    </source>
</evidence>
<dbReference type="AlphaFoldDB" id="A0A2W7R3W0"/>
<organism evidence="2 3">
    <name type="scientific">Algoriphagus chordae</name>
    <dbReference type="NCBI Taxonomy" id="237019"/>
    <lineage>
        <taxon>Bacteria</taxon>
        <taxon>Pseudomonadati</taxon>
        <taxon>Bacteroidota</taxon>
        <taxon>Cytophagia</taxon>
        <taxon>Cytophagales</taxon>
        <taxon>Cyclobacteriaceae</taxon>
        <taxon>Algoriphagus</taxon>
    </lineage>
</organism>
<reference evidence="2 3" key="1">
    <citation type="submission" date="2018-06" db="EMBL/GenBank/DDBJ databases">
        <title>Genomic Encyclopedia of Archaeal and Bacterial Type Strains, Phase II (KMG-II): from individual species to whole genera.</title>
        <authorList>
            <person name="Goeker M."/>
        </authorList>
    </citation>
    <scope>NUCLEOTIDE SEQUENCE [LARGE SCALE GENOMIC DNA]</scope>
    <source>
        <strain evidence="2 3">DSM 19830</strain>
    </source>
</reference>
<proteinExistence type="predicted"/>
<keyword evidence="3" id="KW-1185">Reference proteome</keyword>
<sequence>MNRILKIKRTKMTLGILASYLVMMILVACVNQAETDPFGECPGTVSANASDVSLFYEPSKNYQYATESDTVKFDEFNVYLRITPEPTSDVSWMSSFPGSAYALSCAQLFDFKNITSIAVTLLAPYGGFAAGTDISKHINVSDELLLSELKDFNSSIAQYRLTINILPANESQLKTKTILTLKNGTQKIFESTSPVLLTN</sequence>
<feature type="signal peptide" evidence="1">
    <location>
        <begin position="1"/>
        <end position="33"/>
    </location>
</feature>
<gene>
    <name evidence="2" type="ORF">LV85_01189</name>
</gene>
<dbReference type="PROSITE" id="PS51257">
    <property type="entry name" value="PROKAR_LIPOPROTEIN"/>
    <property type="match status" value="1"/>
</dbReference>
<protein>
    <recommendedName>
        <fullName evidence="4">Lipoprotein</fullName>
    </recommendedName>
</protein>
<keyword evidence="1" id="KW-0732">Signal</keyword>
<feature type="chain" id="PRO_5016029966" description="Lipoprotein" evidence="1">
    <location>
        <begin position="34"/>
        <end position="199"/>
    </location>
</feature>
<accession>A0A2W7R3W0</accession>
<dbReference type="RefSeq" id="WP_111317269.1">
    <property type="nucleotide sequence ID" value="NZ_QKZT01000004.1"/>
</dbReference>
<evidence type="ECO:0000256" key="1">
    <source>
        <dbReference type="SAM" id="SignalP"/>
    </source>
</evidence>
<name>A0A2W7R3W0_9BACT</name>
<dbReference type="EMBL" id="QKZT01000004">
    <property type="protein sequence ID" value="PZX54851.1"/>
    <property type="molecule type" value="Genomic_DNA"/>
</dbReference>
<evidence type="ECO:0008006" key="4">
    <source>
        <dbReference type="Google" id="ProtNLM"/>
    </source>
</evidence>
<dbReference type="OrthoDB" id="824137at2"/>
<comment type="caution">
    <text evidence="2">The sequence shown here is derived from an EMBL/GenBank/DDBJ whole genome shotgun (WGS) entry which is preliminary data.</text>
</comment>
<evidence type="ECO:0000313" key="2">
    <source>
        <dbReference type="EMBL" id="PZX54851.1"/>
    </source>
</evidence>